<evidence type="ECO:0000313" key="16">
    <source>
        <dbReference type="Proteomes" id="UP000229385"/>
    </source>
</evidence>
<dbReference type="InterPro" id="IPR045864">
    <property type="entry name" value="aa-tRNA-synth_II/BPL/LPL"/>
</dbReference>
<keyword evidence="9 13" id="KW-0460">Magnesium</keyword>
<keyword evidence="4 13" id="KW-0963">Cytoplasm</keyword>
<dbReference type="PANTHER" id="PTHR11538">
    <property type="entry name" value="PHENYLALANYL-TRNA SYNTHETASE"/>
    <property type="match status" value="1"/>
</dbReference>
<evidence type="ECO:0000313" key="15">
    <source>
        <dbReference type="EMBL" id="PJA45150.1"/>
    </source>
</evidence>
<comment type="catalytic activity">
    <reaction evidence="12 13">
        <text>tRNA(Phe) + L-phenylalanine + ATP = L-phenylalanyl-tRNA(Phe) + AMP + diphosphate + H(+)</text>
        <dbReference type="Rhea" id="RHEA:19413"/>
        <dbReference type="Rhea" id="RHEA-COMP:9668"/>
        <dbReference type="Rhea" id="RHEA-COMP:9699"/>
        <dbReference type="ChEBI" id="CHEBI:15378"/>
        <dbReference type="ChEBI" id="CHEBI:30616"/>
        <dbReference type="ChEBI" id="CHEBI:33019"/>
        <dbReference type="ChEBI" id="CHEBI:58095"/>
        <dbReference type="ChEBI" id="CHEBI:78442"/>
        <dbReference type="ChEBI" id="CHEBI:78531"/>
        <dbReference type="ChEBI" id="CHEBI:456215"/>
        <dbReference type="EC" id="6.1.1.20"/>
    </reaction>
</comment>
<dbReference type="InterPro" id="IPR010978">
    <property type="entry name" value="tRNA-bd_arm"/>
</dbReference>
<sequence length="351" mass="40453">MKEQLEQIRRDFLTLVKEVRDRTQLEELKNEFLGRKGRLKGAMKEMASLAEEERKLIGAFANEIKEAIEHVYGEEEKKIEREEEATRAEREWIDITEPGSFQKTGHLHPVSQTIAEITDIFARIGFTRVPVPEVDWDYYAFEALNMPKDHPARDDWETFFIDAPEGKKGKIVAIPHISNVQVRAMEELKTPFRALYIGRAYRRQSDTSHLPIHHQFEVLMVDKGVTLCDLKGVIEHFVHSYFGKDRTVRLRPHHFRFTEPSFEIDISCDVCKGSGENNGASCRLCKEGWLELAGAGMTHPNVLKAGGIDPNTYTALAFAFGIERTLMMREGINLDDIRLLYKNDLRFVNQF</sequence>
<dbReference type="InterPro" id="IPR006195">
    <property type="entry name" value="aa-tRNA-synth_II"/>
</dbReference>
<evidence type="ECO:0000256" key="9">
    <source>
        <dbReference type="ARBA" id="ARBA00022842"/>
    </source>
</evidence>
<dbReference type="GO" id="GO:0000287">
    <property type="term" value="F:magnesium ion binding"/>
    <property type="evidence" value="ECO:0007669"/>
    <property type="project" value="UniProtKB-UniRule"/>
</dbReference>
<dbReference type="GO" id="GO:0000049">
    <property type="term" value="F:tRNA binding"/>
    <property type="evidence" value="ECO:0007669"/>
    <property type="project" value="InterPro"/>
</dbReference>
<dbReference type="EC" id="6.1.1.20" evidence="13"/>
<name>A0A2M7XB96_9BACT</name>
<dbReference type="PROSITE" id="PS50862">
    <property type="entry name" value="AA_TRNA_LIGASE_II"/>
    <property type="match status" value="1"/>
</dbReference>
<dbReference type="EMBL" id="PFWU01000049">
    <property type="protein sequence ID" value="PJA45150.1"/>
    <property type="molecule type" value="Genomic_DNA"/>
</dbReference>
<organism evidence="15 16">
    <name type="scientific">Candidatus Uhrbacteria bacterium CG_4_9_14_3_um_filter_50_9</name>
    <dbReference type="NCBI Taxonomy" id="1975035"/>
    <lineage>
        <taxon>Bacteria</taxon>
        <taxon>Candidatus Uhriibacteriota</taxon>
    </lineage>
</organism>
<dbReference type="InterPro" id="IPR004529">
    <property type="entry name" value="Phe-tRNA-synth_IIc_asu"/>
</dbReference>
<evidence type="ECO:0000256" key="6">
    <source>
        <dbReference type="ARBA" id="ARBA00022723"/>
    </source>
</evidence>
<dbReference type="HAMAP" id="MF_00281">
    <property type="entry name" value="Phe_tRNA_synth_alpha1"/>
    <property type="match status" value="1"/>
</dbReference>
<dbReference type="GO" id="GO:0004826">
    <property type="term" value="F:phenylalanine-tRNA ligase activity"/>
    <property type="evidence" value="ECO:0007669"/>
    <property type="project" value="UniProtKB-UniRule"/>
</dbReference>
<proteinExistence type="inferred from homology"/>
<keyword evidence="6 13" id="KW-0479">Metal-binding</keyword>
<evidence type="ECO:0000256" key="7">
    <source>
        <dbReference type="ARBA" id="ARBA00022741"/>
    </source>
</evidence>
<reference evidence="16" key="1">
    <citation type="submission" date="2017-09" db="EMBL/GenBank/DDBJ databases">
        <title>Depth-based differentiation of microbial function through sediment-hosted aquifers and enrichment of novel symbionts in the deep terrestrial subsurface.</title>
        <authorList>
            <person name="Probst A.J."/>
            <person name="Ladd B."/>
            <person name="Jarett J.K."/>
            <person name="Geller-Mcgrath D.E."/>
            <person name="Sieber C.M.K."/>
            <person name="Emerson J.B."/>
            <person name="Anantharaman K."/>
            <person name="Thomas B.C."/>
            <person name="Malmstrom R."/>
            <person name="Stieglmeier M."/>
            <person name="Klingl A."/>
            <person name="Woyke T."/>
            <person name="Ryan C.M."/>
            <person name="Banfield J.F."/>
        </authorList>
    </citation>
    <scope>NUCLEOTIDE SEQUENCE [LARGE SCALE GENOMIC DNA]</scope>
</reference>
<feature type="domain" description="Aminoacyl-transfer RNA synthetases class-II family profile" evidence="14">
    <location>
        <begin position="117"/>
        <end position="328"/>
    </location>
</feature>
<evidence type="ECO:0000256" key="3">
    <source>
        <dbReference type="ARBA" id="ARBA00011209"/>
    </source>
</evidence>
<evidence type="ECO:0000259" key="14">
    <source>
        <dbReference type="PROSITE" id="PS50862"/>
    </source>
</evidence>
<evidence type="ECO:0000256" key="1">
    <source>
        <dbReference type="ARBA" id="ARBA00004496"/>
    </source>
</evidence>
<keyword evidence="7 13" id="KW-0547">Nucleotide-binding</keyword>
<dbReference type="PANTHER" id="PTHR11538:SF41">
    <property type="entry name" value="PHENYLALANINE--TRNA LIGASE, MITOCHONDRIAL"/>
    <property type="match status" value="1"/>
</dbReference>
<dbReference type="AlphaFoldDB" id="A0A2M7XB96"/>
<dbReference type="Pfam" id="PF02912">
    <property type="entry name" value="Phe_tRNA-synt_N"/>
    <property type="match status" value="1"/>
</dbReference>
<comment type="caution">
    <text evidence="15">The sequence shown here is derived from an EMBL/GenBank/DDBJ whole genome shotgun (WGS) entry which is preliminary data.</text>
</comment>
<keyword evidence="5 13" id="KW-0436">Ligase</keyword>
<dbReference type="InterPro" id="IPR004188">
    <property type="entry name" value="Phe-tRNA_ligase_II_N"/>
</dbReference>
<evidence type="ECO:0000256" key="10">
    <source>
        <dbReference type="ARBA" id="ARBA00022917"/>
    </source>
</evidence>
<evidence type="ECO:0000256" key="12">
    <source>
        <dbReference type="ARBA" id="ARBA00049255"/>
    </source>
</evidence>
<keyword evidence="10 13" id="KW-0648">Protein biosynthesis</keyword>
<keyword evidence="8 13" id="KW-0067">ATP-binding</keyword>
<dbReference type="NCBIfam" id="TIGR00468">
    <property type="entry name" value="pheS"/>
    <property type="match status" value="1"/>
</dbReference>
<dbReference type="SUPFAM" id="SSF55681">
    <property type="entry name" value="Class II aaRS and biotin synthetases"/>
    <property type="match status" value="1"/>
</dbReference>
<dbReference type="Proteomes" id="UP000229385">
    <property type="component" value="Unassembled WGS sequence"/>
</dbReference>
<protein>
    <recommendedName>
        <fullName evidence="13">Phenylalanine--tRNA ligase alpha subunit</fullName>
        <ecNumber evidence="13">6.1.1.20</ecNumber>
    </recommendedName>
    <alternativeName>
        <fullName evidence="13">Phenylalanyl-tRNA synthetase alpha subunit</fullName>
        <shortName evidence="13">PheRS</shortName>
    </alternativeName>
</protein>
<dbReference type="InterPro" id="IPR002319">
    <property type="entry name" value="Phenylalanyl-tRNA_Synthase"/>
</dbReference>
<keyword evidence="11 13" id="KW-0030">Aminoacyl-tRNA synthetase</keyword>
<dbReference type="GO" id="GO:0006432">
    <property type="term" value="P:phenylalanyl-tRNA aminoacylation"/>
    <property type="evidence" value="ECO:0007669"/>
    <property type="project" value="UniProtKB-UniRule"/>
</dbReference>
<dbReference type="Pfam" id="PF01409">
    <property type="entry name" value="tRNA-synt_2d"/>
    <property type="match status" value="1"/>
</dbReference>
<dbReference type="CDD" id="cd00496">
    <property type="entry name" value="PheRS_alpha_core"/>
    <property type="match status" value="1"/>
</dbReference>
<comment type="cofactor">
    <cofactor evidence="13">
        <name>Mg(2+)</name>
        <dbReference type="ChEBI" id="CHEBI:18420"/>
    </cofactor>
    <text evidence="13">Binds 2 magnesium ions per tetramer.</text>
</comment>
<evidence type="ECO:0000256" key="11">
    <source>
        <dbReference type="ARBA" id="ARBA00023146"/>
    </source>
</evidence>
<dbReference type="GO" id="GO:0005524">
    <property type="term" value="F:ATP binding"/>
    <property type="evidence" value="ECO:0007669"/>
    <property type="project" value="UniProtKB-UniRule"/>
</dbReference>
<feature type="binding site" evidence="13">
    <location>
        <position position="259"/>
    </location>
    <ligand>
        <name>Mg(2+)</name>
        <dbReference type="ChEBI" id="CHEBI:18420"/>
        <note>shared with beta subunit</note>
    </ligand>
</feature>
<dbReference type="SUPFAM" id="SSF46589">
    <property type="entry name" value="tRNA-binding arm"/>
    <property type="match status" value="1"/>
</dbReference>
<comment type="similarity">
    <text evidence="2 13">Belongs to the class-II aminoacyl-tRNA synthetase family. Phe-tRNA synthetase alpha subunit type 1 subfamily.</text>
</comment>
<gene>
    <name evidence="13" type="primary">pheS</name>
    <name evidence="15" type="ORF">CO174_04940</name>
</gene>
<evidence type="ECO:0000256" key="4">
    <source>
        <dbReference type="ARBA" id="ARBA00022490"/>
    </source>
</evidence>
<evidence type="ECO:0000256" key="5">
    <source>
        <dbReference type="ARBA" id="ARBA00022598"/>
    </source>
</evidence>
<dbReference type="Gene3D" id="3.30.930.10">
    <property type="entry name" value="Bira Bifunctional Protein, Domain 2"/>
    <property type="match status" value="1"/>
</dbReference>
<accession>A0A2M7XB96</accession>
<evidence type="ECO:0000256" key="8">
    <source>
        <dbReference type="ARBA" id="ARBA00022840"/>
    </source>
</evidence>
<evidence type="ECO:0000256" key="2">
    <source>
        <dbReference type="ARBA" id="ARBA00010207"/>
    </source>
</evidence>
<comment type="subunit">
    <text evidence="3 13">Tetramer of two alpha and two beta subunits.</text>
</comment>
<comment type="subcellular location">
    <subcellularLocation>
        <location evidence="1 13">Cytoplasm</location>
    </subcellularLocation>
</comment>
<dbReference type="GO" id="GO:0005737">
    <property type="term" value="C:cytoplasm"/>
    <property type="evidence" value="ECO:0007669"/>
    <property type="project" value="UniProtKB-SubCell"/>
</dbReference>
<evidence type="ECO:0000256" key="13">
    <source>
        <dbReference type="HAMAP-Rule" id="MF_00281"/>
    </source>
</evidence>
<dbReference type="InterPro" id="IPR022911">
    <property type="entry name" value="Phe_tRNA_ligase_alpha1_bac"/>
</dbReference>